<name>A0ABQ4Y6J0_9ASTR</name>
<reference evidence="1" key="2">
    <citation type="submission" date="2022-01" db="EMBL/GenBank/DDBJ databases">
        <authorList>
            <person name="Yamashiro T."/>
            <person name="Shiraishi A."/>
            <person name="Satake H."/>
            <person name="Nakayama K."/>
        </authorList>
    </citation>
    <scope>NUCLEOTIDE SEQUENCE</scope>
</reference>
<accession>A0ABQ4Y6J0</accession>
<evidence type="ECO:0000313" key="2">
    <source>
        <dbReference type="Proteomes" id="UP001151760"/>
    </source>
</evidence>
<keyword evidence="2" id="KW-1185">Reference proteome</keyword>
<comment type="caution">
    <text evidence="1">The sequence shown here is derived from an EMBL/GenBank/DDBJ whole genome shotgun (WGS) entry which is preliminary data.</text>
</comment>
<gene>
    <name evidence="1" type="ORF">Tco_0705584</name>
</gene>
<proteinExistence type="predicted"/>
<evidence type="ECO:0000313" key="1">
    <source>
        <dbReference type="EMBL" id="GJS72743.1"/>
    </source>
</evidence>
<dbReference type="Proteomes" id="UP001151760">
    <property type="component" value="Unassembled WGS sequence"/>
</dbReference>
<organism evidence="1 2">
    <name type="scientific">Tanacetum coccineum</name>
    <dbReference type="NCBI Taxonomy" id="301880"/>
    <lineage>
        <taxon>Eukaryota</taxon>
        <taxon>Viridiplantae</taxon>
        <taxon>Streptophyta</taxon>
        <taxon>Embryophyta</taxon>
        <taxon>Tracheophyta</taxon>
        <taxon>Spermatophyta</taxon>
        <taxon>Magnoliopsida</taxon>
        <taxon>eudicotyledons</taxon>
        <taxon>Gunneridae</taxon>
        <taxon>Pentapetalae</taxon>
        <taxon>asterids</taxon>
        <taxon>campanulids</taxon>
        <taxon>Asterales</taxon>
        <taxon>Asteraceae</taxon>
        <taxon>Asteroideae</taxon>
        <taxon>Anthemideae</taxon>
        <taxon>Anthemidinae</taxon>
        <taxon>Tanacetum</taxon>
    </lineage>
</organism>
<reference evidence="1" key="1">
    <citation type="journal article" date="2022" name="Int. J. Mol. Sci.">
        <title>Draft Genome of Tanacetum Coccineum: Genomic Comparison of Closely Related Tanacetum-Family Plants.</title>
        <authorList>
            <person name="Yamashiro T."/>
            <person name="Shiraishi A."/>
            <person name="Nakayama K."/>
            <person name="Satake H."/>
        </authorList>
    </citation>
    <scope>NUCLEOTIDE SEQUENCE</scope>
</reference>
<protein>
    <submittedName>
        <fullName evidence="1">Uncharacterized protein</fullName>
    </submittedName>
</protein>
<dbReference type="EMBL" id="BQNB010010101">
    <property type="protein sequence ID" value="GJS72743.1"/>
    <property type="molecule type" value="Genomic_DNA"/>
</dbReference>
<sequence length="104" mass="11686">MYIRNDPSFFLTNKIGAPQGEELGLIKPLSDSSCNCSDNSFILEEIIDTGDLCYRCSHPGIKSIWEFLFSSSVGGRPCKSSRKILQENLERLVRPQVASPLTYR</sequence>